<evidence type="ECO:0000313" key="2">
    <source>
        <dbReference type="EMBL" id="KAH0921785.1"/>
    </source>
</evidence>
<sequence>MTCYNATLMYMIYKRHPDHSIALTSWVCNVNKEFQQQKASNSTSEETSSSLNTLLTVTCGGGHGTANAVQRTEFLLHKVQVVLTVQEMGRMRKRGDDETLTDRFFQCYMPTSRGEAQSFSATAKADNQAKPTASNNDVCLDWQESQSLSK</sequence>
<comment type="caution">
    <text evidence="2">The sequence shown here is derived from an EMBL/GenBank/DDBJ whole genome shotgun (WGS) entry which is preliminary data.</text>
</comment>
<protein>
    <submittedName>
        <fullName evidence="2">Uncharacterized protein</fullName>
    </submittedName>
</protein>
<organism evidence="2 3">
    <name type="scientific">Brassica napus</name>
    <name type="common">Rape</name>
    <dbReference type="NCBI Taxonomy" id="3708"/>
    <lineage>
        <taxon>Eukaryota</taxon>
        <taxon>Viridiplantae</taxon>
        <taxon>Streptophyta</taxon>
        <taxon>Embryophyta</taxon>
        <taxon>Tracheophyta</taxon>
        <taxon>Spermatophyta</taxon>
        <taxon>Magnoliopsida</taxon>
        <taxon>eudicotyledons</taxon>
        <taxon>Gunneridae</taxon>
        <taxon>Pentapetalae</taxon>
        <taxon>rosids</taxon>
        <taxon>malvids</taxon>
        <taxon>Brassicales</taxon>
        <taxon>Brassicaceae</taxon>
        <taxon>Brassiceae</taxon>
        <taxon>Brassica</taxon>
    </lineage>
</organism>
<evidence type="ECO:0000256" key="1">
    <source>
        <dbReference type="SAM" id="MobiDB-lite"/>
    </source>
</evidence>
<gene>
    <name evidence="2" type="ORF">HID58_021803</name>
</gene>
<reference evidence="2 3" key="1">
    <citation type="submission" date="2021-05" db="EMBL/GenBank/DDBJ databases">
        <title>Genome Assembly of Synthetic Allotetraploid Brassica napus Reveals Homoeologous Exchanges between Subgenomes.</title>
        <authorList>
            <person name="Davis J.T."/>
        </authorList>
    </citation>
    <scope>NUCLEOTIDE SEQUENCE [LARGE SCALE GENOMIC DNA]</scope>
    <source>
        <strain evidence="3">cv. Da-Ae</strain>
        <tissue evidence="2">Seedling</tissue>
    </source>
</reference>
<keyword evidence="3" id="KW-1185">Reference proteome</keyword>
<dbReference type="Proteomes" id="UP000824890">
    <property type="component" value="Unassembled WGS sequence"/>
</dbReference>
<evidence type="ECO:0000313" key="3">
    <source>
        <dbReference type="Proteomes" id="UP000824890"/>
    </source>
</evidence>
<name>A0ABQ8CXE8_BRANA</name>
<feature type="region of interest" description="Disordered" evidence="1">
    <location>
        <begin position="118"/>
        <end position="137"/>
    </location>
</feature>
<accession>A0ABQ8CXE8</accession>
<dbReference type="EMBL" id="JAGKQM010000006">
    <property type="protein sequence ID" value="KAH0921785.1"/>
    <property type="molecule type" value="Genomic_DNA"/>
</dbReference>
<proteinExistence type="predicted"/>